<evidence type="ECO:0000313" key="2">
    <source>
        <dbReference type="Proteomes" id="UP000502657"/>
    </source>
</evidence>
<evidence type="ECO:0000313" key="1">
    <source>
        <dbReference type="EMBL" id="QJT41306.1"/>
    </source>
</evidence>
<organism evidence="1 2">
    <name type="scientific">Aeromonas media</name>
    <dbReference type="NCBI Taxonomy" id="651"/>
    <lineage>
        <taxon>Bacteria</taxon>
        <taxon>Pseudomonadati</taxon>
        <taxon>Pseudomonadota</taxon>
        <taxon>Gammaproteobacteria</taxon>
        <taxon>Aeromonadales</taxon>
        <taxon>Aeromonadaceae</taxon>
        <taxon>Aeromonas</taxon>
    </lineage>
</organism>
<accession>A0ABX6NZC1</accession>
<geneLocation type="plasmid" evidence="2">
    <name>paeme5</name>
</geneLocation>
<dbReference type="RefSeq" id="WP_171270134.1">
    <property type="nucleotide sequence ID" value="NZ_CP038446.1"/>
</dbReference>
<dbReference type="Proteomes" id="UP000502657">
    <property type="component" value="Plasmid pAeme5"/>
</dbReference>
<proteinExistence type="predicted"/>
<reference evidence="1 2" key="1">
    <citation type="submission" date="2019-03" db="EMBL/GenBank/DDBJ databases">
        <title>Novel transposon Tn6433 accelerates the dissemination of tet(E) in Aeromonas from aerobic biofilm under oxytetracycline stress.</title>
        <authorList>
            <person name="Shi Y."/>
            <person name="Tian Z."/>
            <person name="Zhang Y."/>
            <person name="Zhang H."/>
            <person name="Yang M."/>
        </authorList>
    </citation>
    <scope>NUCLEOTIDE SEQUENCE [LARGE SCALE GENOMIC DNA]</scope>
    <source>
        <strain evidence="1 2">R50-22</strain>
        <plasmid evidence="2">paeme5</plasmid>
    </source>
</reference>
<sequence length="87" mass="9810">MNTAAKKTIKEAIVMMMEDLFVMRQGELIHQLEQHMTASERGLHFFEVREAVAEMVNDGALKQFEIGDGICNVTVKMLTLPQMKVVG</sequence>
<keyword evidence="2" id="KW-1185">Reference proteome</keyword>
<name>A0ABX6NZC1_AERME</name>
<protein>
    <submittedName>
        <fullName evidence="1">Uncharacterized protein</fullName>
    </submittedName>
</protein>
<gene>
    <name evidence="1" type="ORF">E4188_22685</name>
</gene>
<keyword evidence="1" id="KW-0614">Plasmid</keyword>
<dbReference type="EMBL" id="CP038449">
    <property type="protein sequence ID" value="QJT41306.1"/>
    <property type="molecule type" value="Genomic_DNA"/>
</dbReference>